<sequence length="75" mass="8403">MRTTLTLDDEAFHKAQAYAHARSLKLGQAVSELIQRGTADKLPMKRKNGIWVFELPPGTPRVTARQVKDLMDDPA</sequence>
<dbReference type="EMBL" id="CADCUX010000327">
    <property type="protein sequence ID" value="CAA9413073.1"/>
    <property type="molecule type" value="Genomic_DNA"/>
</dbReference>
<accession>A0A6J4PK03</accession>
<dbReference type="AlphaFoldDB" id="A0A6J4PK03"/>
<organism evidence="1">
    <name type="scientific">uncultured Ramlibacter sp</name>
    <dbReference type="NCBI Taxonomy" id="260755"/>
    <lineage>
        <taxon>Bacteria</taxon>
        <taxon>Pseudomonadati</taxon>
        <taxon>Pseudomonadota</taxon>
        <taxon>Betaproteobacteria</taxon>
        <taxon>Burkholderiales</taxon>
        <taxon>Comamonadaceae</taxon>
        <taxon>Ramlibacter</taxon>
        <taxon>environmental samples</taxon>
    </lineage>
</organism>
<gene>
    <name evidence="1" type="ORF">AVDCRST_MAG51-1537</name>
</gene>
<name>A0A6J4PK03_9BURK</name>
<reference evidence="1" key="1">
    <citation type="submission" date="2020-02" db="EMBL/GenBank/DDBJ databases">
        <authorList>
            <person name="Meier V. D."/>
        </authorList>
    </citation>
    <scope>NUCLEOTIDE SEQUENCE</scope>
    <source>
        <strain evidence="1">AVDCRST_MAG51</strain>
    </source>
</reference>
<evidence type="ECO:0000313" key="1">
    <source>
        <dbReference type="EMBL" id="CAA9413073.1"/>
    </source>
</evidence>
<evidence type="ECO:0008006" key="2">
    <source>
        <dbReference type="Google" id="ProtNLM"/>
    </source>
</evidence>
<protein>
    <recommendedName>
        <fullName evidence="2">DUF2191 domain-containing protein</fullName>
    </recommendedName>
</protein>
<proteinExistence type="predicted"/>